<comment type="caution">
    <text evidence="8">The sequence shown here is derived from an EMBL/GenBank/DDBJ whole genome shotgun (WGS) entry which is preliminary data.</text>
</comment>
<dbReference type="GO" id="GO:0004222">
    <property type="term" value="F:metalloendopeptidase activity"/>
    <property type="evidence" value="ECO:0007669"/>
    <property type="project" value="TreeGrafter"/>
</dbReference>
<dbReference type="Gene3D" id="3.10.450.350">
    <property type="match status" value="1"/>
</dbReference>
<evidence type="ECO:0000259" key="7">
    <source>
        <dbReference type="Pfam" id="PF01551"/>
    </source>
</evidence>
<dbReference type="AlphaFoldDB" id="A0A8J6XUG8"/>
<keyword evidence="2" id="KW-0645">Protease</keyword>
<dbReference type="InterPro" id="IPR050570">
    <property type="entry name" value="Cell_wall_metabolism_enzyme"/>
</dbReference>
<comment type="cofactor">
    <cofactor evidence="1">
        <name>Zn(2+)</name>
        <dbReference type="ChEBI" id="CHEBI:29105"/>
    </cofactor>
</comment>
<reference evidence="8 9" key="1">
    <citation type="submission" date="2020-08" db="EMBL/GenBank/DDBJ databases">
        <title>Acidobacteriota in marine sediments use diverse sulfur dissimilation pathways.</title>
        <authorList>
            <person name="Wasmund K."/>
        </authorList>
    </citation>
    <scope>NUCLEOTIDE SEQUENCE [LARGE SCALE GENOMIC DNA]</scope>
    <source>
        <strain evidence="8">MAG AM4</strain>
    </source>
</reference>
<evidence type="ECO:0000313" key="8">
    <source>
        <dbReference type="EMBL" id="MBD3868767.1"/>
    </source>
</evidence>
<dbReference type="SUPFAM" id="SSF51261">
    <property type="entry name" value="Duplicated hybrid motif"/>
    <property type="match status" value="1"/>
</dbReference>
<dbReference type="CDD" id="cd12797">
    <property type="entry name" value="M23_peptidase"/>
    <property type="match status" value="1"/>
</dbReference>
<evidence type="ECO:0000256" key="6">
    <source>
        <dbReference type="ARBA" id="ARBA00023049"/>
    </source>
</evidence>
<dbReference type="InterPro" id="IPR016047">
    <property type="entry name" value="M23ase_b-sheet_dom"/>
</dbReference>
<dbReference type="Gene3D" id="2.70.70.10">
    <property type="entry name" value="Glucose Permease (Domain IIA)"/>
    <property type="match status" value="1"/>
</dbReference>
<dbReference type="GO" id="GO:0006508">
    <property type="term" value="P:proteolysis"/>
    <property type="evidence" value="ECO:0007669"/>
    <property type="project" value="UniProtKB-KW"/>
</dbReference>
<dbReference type="Proteomes" id="UP000648239">
    <property type="component" value="Unassembled WGS sequence"/>
</dbReference>
<evidence type="ECO:0000256" key="3">
    <source>
        <dbReference type="ARBA" id="ARBA00022723"/>
    </source>
</evidence>
<dbReference type="InterPro" id="IPR011055">
    <property type="entry name" value="Dup_hybrid_motif"/>
</dbReference>
<evidence type="ECO:0000256" key="1">
    <source>
        <dbReference type="ARBA" id="ARBA00001947"/>
    </source>
</evidence>
<evidence type="ECO:0000256" key="4">
    <source>
        <dbReference type="ARBA" id="ARBA00022801"/>
    </source>
</evidence>
<evidence type="ECO:0000256" key="2">
    <source>
        <dbReference type="ARBA" id="ARBA00022670"/>
    </source>
</evidence>
<accession>A0A8J6XUG8</accession>
<gene>
    <name evidence="8" type="ORF">IFK94_11635</name>
</gene>
<proteinExistence type="predicted"/>
<dbReference type="PANTHER" id="PTHR21666:SF288">
    <property type="entry name" value="CELL DIVISION PROTEIN YTFB"/>
    <property type="match status" value="1"/>
</dbReference>
<sequence>MRTKTILAVAGAILAMLIVLVASTGGDSDQARSPVVESTPAIASPPAAPLLTIDRLTLRRGSTLDQLLQDAGFETELRLNVLDRLSQAMDLRRIPAGAGLSVSRSAAGEPVAVAVRAAADRFIRIELPDDPAGFEEVAIPVEVKTRTETGIVEQSVSQTFAGLPEAVGLTASFADIFQWDIDLLVEPRKGDQVRIVYERLSYGELPTDLPPFRGDLAGSGDPAGIGRILAATYRGEQASSTAYWVESDDGPGNYFDEDGTPLRKTFLKSPLNYRRISSGFSRARRNPVTRKVVPHHGVDFAAPSGTPVVAAADGRVASAGWSGALGKAIKIRHGSEYTTVYGHLRGYAKGIRAGAQVRQNQVIGYVGATGRATGPHLHYTMMVSGRAVNPLSFRNPPVEPLPENDRPKLAAMVRKHRAALQPKEIQAASVSVLP</sequence>
<feature type="domain" description="M23ase beta-sheet core" evidence="7">
    <location>
        <begin position="294"/>
        <end position="390"/>
    </location>
</feature>
<keyword evidence="4" id="KW-0378">Hydrolase</keyword>
<name>A0A8J6XUG8_9BACT</name>
<evidence type="ECO:0000256" key="5">
    <source>
        <dbReference type="ARBA" id="ARBA00022833"/>
    </source>
</evidence>
<keyword evidence="5" id="KW-0862">Zinc</keyword>
<protein>
    <submittedName>
        <fullName evidence="8">Peptidoglycan DD-metalloendopeptidase family protein</fullName>
    </submittedName>
</protein>
<dbReference type="EMBL" id="JACXWD010000042">
    <property type="protein sequence ID" value="MBD3868767.1"/>
    <property type="molecule type" value="Genomic_DNA"/>
</dbReference>
<keyword evidence="6" id="KW-0482">Metalloprotease</keyword>
<organism evidence="8 9">
    <name type="scientific">Candidatus Polarisedimenticola svalbardensis</name>
    <dbReference type="NCBI Taxonomy" id="2886004"/>
    <lineage>
        <taxon>Bacteria</taxon>
        <taxon>Pseudomonadati</taxon>
        <taxon>Acidobacteriota</taxon>
        <taxon>Candidatus Polarisedimenticolia</taxon>
        <taxon>Candidatus Polarisedimenticolales</taxon>
        <taxon>Candidatus Polarisedimenticolaceae</taxon>
        <taxon>Candidatus Polarisedimenticola</taxon>
    </lineage>
</organism>
<dbReference type="GO" id="GO:0046872">
    <property type="term" value="F:metal ion binding"/>
    <property type="evidence" value="ECO:0007669"/>
    <property type="project" value="UniProtKB-KW"/>
</dbReference>
<evidence type="ECO:0000313" key="9">
    <source>
        <dbReference type="Proteomes" id="UP000648239"/>
    </source>
</evidence>
<dbReference type="Pfam" id="PF01551">
    <property type="entry name" value="Peptidase_M23"/>
    <property type="match status" value="1"/>
</dbReference>
<dbReference type="PANTHER" id="PTHR21666">
    <property type="entry name" value="PEPTIDASE-RELATED"/>
    <property type="match status" value="1"/>
</dbReference>
<keyword evidence="3" id="KW-0479">Metal-binding</keyword>